<dbReference type="Pfam" id="PF00685">
    <property type="entry name" value="Sulfotransfer_1"/>
    <property type="match status" value="1"/>
</dbReference>
<evidence type="ECO:0000313" key="3">
    <source>
        <dbReference type="Proteomes" id="UP000075766"/>
    </source>
</evidence>
<feature type="domain" description="Sulfotransferase" evidence="1">
    <location>
        <begin position="16"/>
        <end position="189"/>
    </location>
</feature>
<dbReference type="SUPFAM" id="SSF52540">
    <property type="entry name" value="P-loop containing nucleoside triphosphate hydrolases"/>
    <property type="match status" value="1"/>
</dbReference>
<dbReference type="RefSeq" id="WP_062277227.1">
    <property type="nucleotide sequence ID" value="NZ_LSYU01000088.1"/>
</dbReference>
<evidence type="ECO:0000313" key="2">
    <source>
        <dbReference type="EMBL" id="KXX63605.1"/>
    </source>
</evidence>
<organism evidence="2 3">
    <name type="scientific">Marichromatium gracile</name>
    <name type="common">Chromatium gracile</name>
    <dbReference type="NCBI Taxonomy" id="1048"/>
    <lineage>
        <taxon>Bacteria</taxon>
        <taxon>Pseudomonadati</taxon>
        <taxon>Pseudomonadota</taxon>
        <taxon>Gammaproteobacteria</taxon>
        <taxon>Chromatiales</taxon>
        <taxon>Chromatiaceae</taxon>
        <taxon>Marichromatium</taxon>
    </lineage>
</organism>
<dbReference type="InterPro" id="IPR027417">
    <property type="entry name" value="P-loop_NTPase"/>
</dbReference>
<keyword evidence="3" id="KW-1185">Reference proteome</keyword>
<reference evidence="2 3" key="1">
    <citation type="submission" date="2016-02" db="EMBL/GenBank/DDBJ databases">
        <title>Genome sequence of Marichromatium gracile YL-28, a purple sulfur bacterium.</title>
        <authorList>
            <person name="Zhao C."/>
            <person name="Hong X."/>
            <person name="Chen S."/>
            <person name="Yang S."/>
        </authorList>
    </citation>
    <scope>NUCLEOTIDE SEQUENCE [LARGE SCALE GENOMIC DNA]</scope>
    <source>
        <strain evidence="2 3">YL28</strain>
    </source>
</reference>
<gene>
    <name evidence="2" type="ORF">AY586_04390</name>
</gene>
<accession>A0ABR5VE86</accession>
<dbReference type="InterPro" id="IPR000863">
    <property type="entry name" value="Sulfotransferase_dom"/>
</dbReference>
<name>A0ABR5VE86_MARGR</name>
<dbReference type="Proteomes" id="UP000075766">
    <property type="component" value="Unassembled WGS sequence"/>
</dbReference>
<proteinExistence type="predicted"/>
<comment type="caution">
    <text evidence="2">The sequence shown here is derived from an EMBL/GenBank/DDBJ whole genome shotgun (WGS) entry which is preliminary data.</text>
</comment>
<dbReference type="Gene3D" id="3.40.50.300">
    <property type="entry name" value="P-loop containing nucleotide triphosphate hydrolases"/>
    <property type="match status" value="1"/>
</dbReference>
<evidence type="ECO:0000259" key="1">
    <source>
        <dbReference type="Pfam" id="PF00685"/>
    </source>
</evidence>
<sequence length="204" mass="22709">MPLPLFDRLRRRQEIIVVSGLPRSGTSMMTAMLAAGGVEVFTDAARAADADNPRGYFEHERVKQLREEDPGWLRAARGKAIKVVAPLLDALPPGHRYRVLFMRRDLAEVLASQRAMLVRRGTDPDKIDDATLGTLYRRQLATLEGWLAAQRHIQVLDVDYARAIAEPAAEAARVADFLDRPLDREAMAAVADPGLYRQRQGGAR</sequence>
<protein>
    <recommendedName>
        <fullName evidence="1">Sulfotransferase domain-containing protein</fullName>
    </recommendedName>
</protein>
<dbReference type="EMBL" id="LSYU01000088">
    <property type="protein sequence ID" value="KXX63605.1"/>
    <property type="molecule type" value="Genomic_DNA"/>
</dbReference>